<dbReference type="Gene3D" id="1.20.1270.60">
    <property type="entry name" value="Arfaptin homology (AH) domain/BAR domain"/>
    <property type="match status" value="1"/>
</dbReference>
<feature type="region of interest" description="Disordered" evidence="11">
    <location>
        <begin position="746"/>
        <end position="782"/>
    </location>
</feature>
<dbReference type="Pfam" id="PF00611">
    <property type="entry name" value="FCH"/>
    <property type="match status" value="1"/>
</dbReference>
<evidence type="ECO:0000259" key="13">
    <source>
        <dbReference type="PROSITE" id="PS51741"/>
    </source>
</evidence>
<dbReference type="InterPro" id="IPR036028">
    <property type="entry name" value="SH3-like_dom_sf"/>
</dbReference>
<sequence>MSTSVQASDRKERQFTGTSNASMRTNLNDKLTKLHVKHQAEIDFLEDMRSFSKQRSTIEREYSQNLLRLVQQFLAKRDIKDPPGISSMDRSENRGLMEIWKMLLQKTEEAARARMNVSEMLLSQVSEEMRQQKRIKEQSFKRLIESAQKMNSEILESVKELVTCKKTYGDHAKVCADARQKFTEAETRIRKGDRKLFESTQSLEKTYNKFAERLKQCQMKTTVARNDYLLAITTTNAHLYKHGSEDLPALMRAMDGEMYEKSRHVYMLYAQIEADAANLVKAQFEDLREQSYMVNRDYVVECFFHKNPVLRDRVEYRFEAHDKDSVISLSKDHGAEIYLEKDARKWAMRLAKHQESIEVFQKQIKGVKSVTSAYTKNPEFGTSEAFSEAQQKIAEMEESIREVAVKVTRAEARLAALREVGIDVGRWIEKAQEKVRGERPTSDISAGDRPVSSLLSVTQDLGASEEWLETSSMSSRSGFEDGMSIGSARSEAGPKHCVALYDYTAQRPDELSIKTDEELEVLEWDDGDGWSKGRNQSGLEGYFPQTYVRAVSPSSSPRSSSIQQVQLMINSHLTGPLQDLGSESLHQDVEILNGTGLSNGDTDTLTHIPSTNREVTGVTMLRALYEYTGDDEDELTFPEGAELELINTDEGVDDGFWRGRYQGREGMFPAVVVEIISNGMNHSSSFCESLTPILDSTLVSASPFTSPSPSSMGPSPVTLHDTTPITSSTHYTLSKLHPTSVQLNSAPRVRVQPNTPEGELERTWRNDSFEEYDDEEDEASYV</sequence>
<dbReference type="InterPro" id="IPR035460">
    <property type="entry name" value="FCHSD_SH3_1"/>
</dbReference>
<proteinExistence type="predicted"/>
<dbReference type="GO" id="GO:0045202">
    <property type="term" value="C:synapse"/>
    <property type="evidence" value="ECO:0007669"/>
    <property type="project" value="GOC"/>
</dbReference>
<dbReference type="CDD" id="cd11761">
    <property type="entry name" value="SH3_FCHSD_1"/>
    <property type="match status" value="1"/>
</dbReference>
<dbReference type="InterPro" id="IPR001060">
    <property type="entry name" value="FCH_dom"/>
</dbReference>
<dbReference type="InterPro" id="IPR027267">
    <property type="entry name" value="AH/BAR_dom_sf"/>
</dbReference>
<evidence type="ECO:0000256" key="4">
    <source>
        <dbReference type="ARBA" id="ARBA00022737"/>
    </source>
</evidence>
<dbReference type="PANTHER" id="PTHR15735">
    <property type="entry name" value="FCH AND DOUBLE SH3 DOMAINS PROTEIN"/>
    <property type="match status" value="1"/>
</dbReference>
<protein>
    <submittedName>
        <fullName evidence="14">F-BAR and double SH3 domains protein 2</fullName>
    </submittedName>
</protein>
<keyword evidence="15" id="KW-1185">Reference proteome</keyword>
<dbReference type="GO" id="GO:0055037">
    <property type="term" value="C:recycling endosome"/>
    <property type="evidence" value="ECO:0007669"/>
    <property type="project" value="TreeGrafter"/>
</dbReference>
<evidence type="ECO:0000256" key="5">
    <source>
        <dbReference type="ARBA" id="ARBA00023054"/>
    </source>
</evidence>
<evidence type="ECO:0000256" key="8">
    <source>
        <dbReference type="PROSITE-ProRule" id="PRU00192"/>
    </source>
</evidence>
<keyword evidence="2 8" id="KW-0728">SH3 domain</keyword>
<dbReference type="PROSITE" id="PS50002">
    <property type="entry name" value="SH3"/>
    <property type="match status" value="2"/>
</dbReference>
<dbReference type="SUPFAM" id="SSF50044">
    <property type="entry name" value="SH3-domain"/>
    <property type="match status" value="2"/>
</dbReference>
<feature type="compositionally biased region" description="Acidic residues" evidence="11">
    <location>
        <begin position="769"/>
        <end position="782"/>
    </location>
</feature>
<dbReference type="Pfam" id="PF00018">
    <property type="entry name" value="SH3_1"/>
    <property type="match status" value="1"/>
</dbReference>
<evidence type="ECO:0000256" key="7">
    <source>
        <dbReference type="ARBA" id="ARBA00023273"/>
    </source>
</evidence>
<keyword evidence="6" id="KW-0446">Lipid-binding</keyword>
<keyword evidence="4" id="KW-0677">Repeat</keyword>
<evidence type="ECO:0000256" key="2">
    <source>
        <dbReference type="ARBA" id="ARBA00022443"/>
    </source>
</evidence>
<feature type="region of interest" description="Disordered" evidence="11">
    <location>
        <begin position="1"/>
        <end position="22"/>
    </location>
</feature>
<dbReference type="GO" id="GO:0042995">
    <property type="term" value="C:cell projection"/>
    <property type="evidence" value="ECO:0007669"/>
    <property type="project" value="UniProtKB-SubCell"/>
</dbReference>
<organism evidence="14 15">
    <name type="scientific">Geodia barretti</name>
    <name type="common">Barrett's horny sponge</name>
    <dbReference type="NCBI Taxonomy" id="519541"/>
    <lineage>
        <taxon>Eukaryota</taxon>
        <taxon>Metazoa</taxon>
        <taxon>Porifera</taxon>
        <taxon>Demospongiae</taxon>
        <taxon>Heteroscleromorpha</taxon>
        <taxon>Tetractinellida</taxon>
        <taxon>Astrophorina</taxon>
        <taxon>Geodiidae</taxon>
        <taxon>Geodia</taxon>
    </lineage>
</organism>
<dbReference type="PRINTS" id="PR00452">
    <property type="entry name" value="SH3DOMAIN"/>
</dbReference>
<feature type="region of interest" description="Disordered" evidence="11">
    <location>
        <begin position="704"/>
        <end position="725"/>
    </location>
</feature>
<dbReference type="InterPro" id="IPR031160">
    <property type="entry name" value="F_BAR_dom"/>
</dbReference>
<dbReference type="Gene3D" id="2.30.30.40">
    <property type="entry name" value="SH3 Domains"/>
    <property type="match status" value="2"/>
</dbReference>
<evidence type="ECO:0000256" key="11">
    <source>
        <dbReference type="SAM" id="MobiDB-lite"/>
    </source>
</evidence>
<dbReference type="GO" id="GO:0051130">
    <property type="term" value="P:positive regulation of cellular component organization"/>
    <property type="evidence" value="ECO:0007669"/>
    <property type="project" value="UniProtKB-ARBA"/>
</dbReference>
<evidence type="ECO:0000256" key="3">
    <source>
        <dbReference type="ARBA" id="ARBA00022553"/>
    </source>
</evidence>
<dbReference type="SMART" id="SM00326">
    <property type="entry name" value="SH3"/>
    <property type="match status" value="2"/>
</dbReference>
<feature type="compositionally biased region" description="Basic and acidic residues" evidence="11">
    <location>
        <begin position="759"/>
        <end position="768"/>
    </location>
</feature>
<feature type="coiled-coil region" evidence="10">
    <location>
        <begin position="386"/>
        <end position="420"/>
    </location>
</feature>
<dbReference type="AlphaFoldDB" id="A0AA35TMH0"/>
<keyword evidence="7" id="KW-0966">Cell projection</keyword>
<feature type="compositionally biased region" description="Low complexity" evidence="11">
    <location>
        <begin position="704"/>
        <end position="716"/>
    </location>
</feature>
<dbReference type="Pfam" id="PF14604">
    <property type="entry name" value="SH3_9"/>
    <property type="match status" value="1"/>
</dbReference>
<evidence type="ECO:0000259" key="12">
    <source>
        <dbReference type="PROSITE" id="PS50002"/>
    </source>
</evidence>
<accession>A0AA35TMH0</accession>
<dbReference type="Proteomes" id="UP001174909">
    <property type="component" value="Unassembled WGS sequence"/>
</dbReference>
<gene>
    <name evidence="14" type="ORF">GBAR_LOCUS27937</name>
</gene>
<dbReference type="EMBL" id="CASHTH010003887">
    <property type="protein sequence ID" value="CAI8050923.1"/>
    <property type="molecule type" value="Genomic_DNA"/>
</dbReference>
<dbReference type="SMART" id="SM00055">
    <property type="entry name" value="FCH"/>
    <property type="match status" value="1"/>
</dbReference>
<dbReference type="GO" id="GO:0030833">
    <property type="term" value="P:regulation of actin filament polymerization"/>
    <property type="evidence" value="ECO:0007669"/>
    <property type="project" value="TreeGrafter"/>
</dbReference>
<dbReference type="PANTHER" id="PTHR15735:SF21">
    <property type="entry name" value="PROTEIN NERVOUS WRECK"/>
    <property type="match status" value="1"/>
</dbReference>
<comment type="caution">
    <text evidence="14">The sequence shown here is derived from an EMBL/GenBank/DDBJ whole genome shotgun (WGS) entry which is preliminary data.</text>
</comment>
<feature type="region of interest" description="Disordered" evidence="11">
    <location>
        <begin position="466"/>
        <end position="490"/>
    </location>
</feature>
<name>A0AA35TMH0_GEOBA</name>
<feature type="domain" description="SH3" evidence="12">
    <location>
        <begin position="492"/>
        <end position="553"/>
    </location>
</feature>
<evidence type="ECO:0000256" key="1">
    <source>
        <dbReference type="ARBA" id="ARBA00004316"/>
    </source>
</evidence>
<dbReference type="SUPFAM" id="SSF103657">
    <property type="entry name" value="BAR/IMD domain-like"/>
    <property type="match status" value="1"/>
</dbReference>
<dbReference type="FunFam" id="2.30.30.40:FF:000033">
    <property type="entry name" value="FCH and double SH3 domains protein 2"/>
    <property type="match status" value="1"/>
</dbReference>
<evidence type="ECO:0000256" key="9">
    <source>
        <dbReference type="PROSITE-ProRule" id="PRU01077"/>
    </source>
</evidence>
<keyword evidence="5 9" id="KW-0175">Coiled coil</keyword>
<keyword evidence="3" id="KW-0597">Phosphoprotein</keyword>
<reference evidence="14" key="1">
    <citation type="submission" date="2023-03" db="EMBL/GenBank/DDBJ databases">
        <authorList>
            <person name="Steffen K."/>
            <person name="Cardenas P."/>
        </authorList>
    </citation>
    <scope>NUCLEOTIDE SEQUENCE</scope>
</reference>
<dbReference type="GO" id="GO:0008289">
    <property type="term" value="F:lipid binding"/>
    <property type="evidence" value="ECO:0007669"/>
    <property type="project" value="UniProtKB-KW"/>
</dbReference>
<dbReference type="InterPro" id="IPR001452">
    <property type="entry name" value="SH3_domain"/>
</dbReference>
<comment type="subcellular location">
    <subcellularLocation>
        <location evidence="1">Cell projection</location>
    </subcellularLocation>
</comment>
<dbReference type="GO" id="GO:0007274">
    <property type="term" value="P:neuromuscular synaptic transmission"/>
    <property type="evidence" value="ECO:0007669"/>
    <property type="project" value="TreeGrafter"/>
</dbReference>
<evidence type="ECO:0000256" key="6">
    <source>
        <dbReference type="ARBA" id="ARBA00023121"/>
    </source>
</evidence>
<dbReference type="PROSITE" id="PS51741">
    <property type="entry name" value="F_BAR"/>
    <property type="match status" value="1"/>
</dbReference>
<feature type="domain" description="F-BAR" evidence="13">
    <location>
        <begin position="21"/>
        <end position="299"/>
    </location>
</feature>
<evidence type="ECO:0000256" key="10">
    <source>
        <dbReference type="SAM" id="Coils"/>
    </source>
</evidence>
<evidence type="ECO:0000313" key="14">
    <source>
        <dbReference type="EMBL" id="CAI8050923.1"/>
    </source>
</evidence>
<evidence type="ECO:0000313" key="15">
    <source>
        <dbReference type="Proteomes" id="UP001174909"/>
    </source>
</evidence>
<dbReference type="Gene3D" id="6.10.140.470">
    <property type="match status" value="1"/>
</dbReference>
<feature type="domain" description="SH3" evidence="12">
    <location>
        <begin position="616"/>
        <end position="678"/>
    </location>
</feature>